<evidence type="ECO:0000313" key="3">
    <source>
        <dbReference type="Proteomes" id="UP000238479"/>
    </source>
</evidence>
<evidence type="ECO:0000313" key="2">
    <source>
        <dbReference type="EMBL" id="PRQ19278.1"/>
    </source>
</evidence>
<feature type="signal peptide" evidence="1">
    <location>
        <begin position="1"/>
        <end position="21"/>
    </location>
</feature>
<name>A0A2P6PBI2_ROSCH</name>
<dbReference type="EMBL" id="PDCK01000045">
    <property type="protein sequence ID" value="PRQ19278.1"/>
    <property type="molecule type" value="Genomic_DNA"/>
</dbReference>
<dbReference type="Proteomes" id="UP000238479">
    <property type="component" value="Chromosome 7"/>
</dbReference>
<sequence length="67" mass="7818">MFIRFLITRLWILLIVKQHLALNMCIVCVSESLIAYFYNAHHVYEICPLGECDGLFLCKSSMELHVD</sequence>
<comment type="caution">
    <text evidence="2">The sequence shown here is derived from an EMBL/GenBank/DDBJ whole genome shotgun (WGS) entry which is preliminary data.</text>
</comment>
<gene>
    <name evidence="2" type="ORF">RchiOBHm_Chr7g0215461</name>
</gene>
<keyword evidence="3" id="KW-1185">Reference proteome</keyword>
<dbReference type="Gramene" id="PRQ19278">
    <property type="protein sequence ID" value="PRQ19278"/>
    <property type="gene ID" value="RchiOBHm_Chr7g0215461"/>
</dbReference>
<protein>
    <recommendedName>
        <fullName evidence="4">Secreted protein</fullName>
    </recommendedName>
</protein>
<keyword evidence="1" id="KW-0732">Signal</keyword>
<accession>A0A2P6PBI2</accession>
<evidence type="ECO:0000256" key="1">
    <source>
        <dbReference type="SAM" id="SignalP"/>
    </source>
</evidence>
<proteinExistence type="predicted"/>
<organism evidence="2 3">
    <name type="scientific">Rosa chinensis</name>
    <name type="common">China rose</name>
    <dbReference type="NCBI Taxonomy" id="74649"/>
    <lineage>
        <taxon>Eukaryota</taxon>
        <taxon>Viridiplantae</taxon>
        <taxon>Streptophyta</taxon>
        <taxon>Embryophyta</taxon>
        <taxon>Tracheophyta</taxon>
        <taxon>Spermatophyta</taxon>
        <taxon>Magnoliopsida</taxon>
        <taxon>eudicotyledons</taxon>
        <taxon>Gunneridae</taxon>
        <taxon>Pentapetalae</taxon>
        <taxon>rosids</taxon>
        <taxon>fabids</taxon>
        <taxon>Rosales</taxon>
        <taxon>Rosaceae</taxon>
        <taxon>Rosoideae</taxon>
        <taxon>Rosoideae incertae sedis</taxon>
        <taxon>Rosa</taxon>
    </lineage>
</organism>
<reference evidence="2 3" key="1">
    <citation type="journal article" date="2018" name="Nat. Genet.">
        <title>The Rosa genome provides new insights in the design of modern roses.</title>
        <authorList>
            <person name="Bendahmane M."/>
        </authorList>
    </citation>
    <scope>NUCLEOTIDE SEQUENCE [LARGE SCALE GENOMIC DNA]</scope>
    <source>
        <strain evidence="3">cv. Old Blush</strain>
    </source>
</reference>
<dbReference type="AlphaFoldDB" id="A0A2P6PBI2"/>
<evidence type="ECO:0008006" key="4">
    <source>
        <dbReference type="Google" id="ProtNLM"/>
    </source>
</evidence>
<feature type="chain" id="PRO_5015122748" description="Secreted protein" evidence="1">
    <location>
        <begin position="22"/>
        <end position="67"/>
    </location>
</feature>